<proteinExistence type="predicted"/>
<organism evidence="1 2">
    <name type="scientific">Polaribacter aestuariivivens</name>
    <dbReference type="NCBI Taxonomy" id="2304626"/>
    <lineage>
        <taxon>Bacteria</taxon>
        <taxon>Pseudomonadati</taxon>
        <taxon>Bacteroidota</taxon>
        <taxon>Flavobacteriia</taxon>
        <taxon>Flavobacteriales</taxon>
        <taxon>Flavobacteriaceae</taxon>
    </lineage>
</organism>
<evidence type="ECO:0000313" key="1">
    <source>
        <dbReference type="EMBL" id="TMM31347.1"/>
    </source>
</evidence>
<reference evidence="1 2" key="1">
    <citation type="submission" date="2019-05" db="EMBL/GenBank/DDBJ databases">
        <title>Polaribacter aestuariivivens sp. nov., isolated from a tidal flat.</title>
        <authorList>
            <person name="Yoon J.-H."/>
        </authorList>
    </citation>
    <scope>NUCLEOTIDE SEQUENCE [LARGE SCALE GENOMIC DNA]</scope>
    <source>
        <strain evidence="1 2">DBTF-3</strain>
    </source>
</reference>
<dbReference type="GO" id="GO:0016740">
    <property type="term" value="F:transferase activity"/>
    <property type="evidence" value="ECO:0007669"/>
    <property type="project" value="UniProtKB-KW"/>
</dbReference>
<dbReference type="EMBL" id="VANR01000002">
    <property type="protein sequence ID" value="TMM31347.1"/>
    <property type="molecule type" value="Genomic_DNA"/>
</dbReference>
<dbReference type="AlphaFoldDB" id="A0A5S3N879"/>
<dbReference type="SUPFAM" id="SSF53756">
    <property type="entry name" value="UDP-Glycosyltransferase/glycogen phosphorylase"/>
    <property type="match status" value="1"/>
</dbReference>
<dbReference type="OrthoDB" id="9807209at2"/>
<keyword evidence="2" id="KW-1185">Reference proteome</keyword>
<protein>
    <submittedName>
        <fullName evidence="1">Glycosyltransferase family 4 protein</fullName>
    </submittedName>
</protein>
<dbReference type="Proteomes" id="UP000307140">
    <property type="component" value="Unassembled WGS sequence"/>
</dbReference>
<accession>A0A5S3N879</accession>
<name>A0A5S3N879_9FLAO</name>
<evidence type="ECO:0000313" key="2">
    <source>
        <dbReference type="Proteomes" id="UP000307140"/>
    </source>
</evidence>
<sequence length="396" mass="45821">MKKILFLVNAGKITSNENGGASVYYSHLELLFKAGFHIEMVVLEWENQQIYIEEDYKEVAKFVSEISSYKVISKKHNKGLNRIVEAITNPSKFEYNFTNEENTQFLKNKIQDNNIDLVWCEWRWSAILAANSALKVPVIYAHHDWEYKLAKLRKRRNFLQKFHTFQKKRVEIAIVKKATACISGSITEKEEIEKIASKKALYLPTTYKEIILEENNLEKAPSIIHLGGMNTTANRLGLERFLDVCWADLKQRIPKVNLKVIGSLKQATPTLLKKLKDPQITCFGFVENLDTVMIPKDIHIVPWEYNTGTRTRIPVILNYEQVLVATKPSVSCYKEITKENSVLCNDLEEMTEEIVNLFSNKERLHLLSSKGKEVFLETFTADNQFQKLKTFIHNLV</sequence>
<keyword evidence="1" id="KW-0808">Transferase</keyword>
<gene>
    <name evidence="1" type="ORF">FDT66_05105</name>
</gene>
<dbReference type="Gene3D" id="3.40.50.2000">
    <property type="entry name" value="Glycogen Phosphorylase B"/>
    <property type="match status" value="2"/>
</dbReference>
<dbReference type="RefSeq" id="WP_138535074.1">
    <property type="nucleotide sequence ID" value="NZ_VANR01000002.1"/>
</dbReference>
<comment type="caution">
    <text evidence="1">The sequence shown here is derived from an EMBL/GenBank/DDBJ whole genome shotgun (WGS) entry which is preliminary data.</text>
</comment>